<proteinExistence type="predicted"/>
<dbReference type="EMBL" id="SPQQ01000005">
    <property type="protein sequence ID" value="TGE37153.1"/>
    <property type="molecule type" value="Genomic_DNA"/>
</dbReference>
<organism evidence="1 2">
    <name type="scientific">Desulfosporosinus fructosivorans</name>
    <dbReference type="NCBI Taxonomy" id="2018669"/>
    <lineage>
        <taxon>Bacteria</taxon>
        <taxon>Bacillati</taxon>
        <taxon>Bacillota</taxon>
        <taxon>Clostridia</taxon>
        <taxon>Eubacteriales</taxon>
        <taxon>Desulfitobacteriaceae</taxon>
        <taxon>Desulfosporosinus</taxon>
    </lineage>
</organism>
<gene>
    <name evidence="1" type="ORF">E4K67_14820</name>
</gene>
<evidence type="ECO:0000313" key="1">
    <source>
        <dbReference type="EMBL" id="TGE37153.1"/>
    </source>
</evidence>
<accession>A0A4Z0R4R4</accession>
<reference evidence="1 2" key="1">
    <citation type="submission" date="2019-03" db="EMBL/GenBank/DDBJ databases">
        <title>Draft Genome Sequence of Desulfosporosinus fructosivorans Strain 63.6F, Isolated from Marine Sediment in the Baltic Sea.</title>
        <authorList>
            <person name="Hausmann B."/>
            <person name="Vandieken V."/>
            <person name="Pjevac P."/>
            <person name="Schreck K."/>
            <person name="Herbold C.W."/>
            <person name="Loy A."/>
        </authorList>
    </citation>
    <scope>NUCLEOTIDE SEQUENCE [LARGE SCALE GENOMIC DNA]</scope>
    <source>
        <strain evidence="1 2">63.6F</strain>
    </source>
</reference>
<name>A0A4Z0R4R4_9FIRM</name>
<protein>
    <submittedName>
        <fullName evidence="1">Uncharacterized protein</fullName>
    </submittedName>
</protein>
<evidence type="ECO:0000313" key="2">
    <source>
        <dbReference type="Proteomes" id="UP000298460"/>
    </source>
</evidence>
<comment type="caution">
    <text evidence="1">The sequence shown here is derived from an EMBL/GenBank/DDBJ whole genome shotgun (WGS) entry which is preliminary data.</text>
</comment>
<keyword evidence="2" id="KW-1185">Reference proteome</keyword>
<sequence>MLCEKREIRLEYGLGFEVKSPLKELKRRLVTKEIKFVFVVDIYNEGIDIPEVPEFVLKETVKVCAGLCRSRGVYPLSFGSAVKKCPAT</sequence>
<dbReference type="Proteomes" id="UP000298460">
    <property type="component" value="Unassembled WGS sequence"/>
</dbReference>
<dbReference type="AlphaFoldDB" id="A0A4Z0R4R4"/>